<gene>
    <name evidence="3" type="ORF">JF888_00415</name>
</gene>
<evidence type="ECO:0000259" key="2">
    <source>
        <dbReference type="Pfam" id="PF01243"/>
    </source>
</evidence>
<name>A0A934NG47_9BACT</name>
<protein>
    <submittedName>
        <fullName evidence="3">TIGR03667 family PPOX class F420-dependent oxidoreductase</fullName>
        <ecNumber evidence="3">1.-.-.-</ecNumber>
    </submittedName>
</protein>
<comment type="caution">
    <text evidence="3">The sequence shown here is derived from an EMBL/GenBank/DDBJ whole genome shotgun (WGS) entry which is preliminary data.</text>
</comment>
<organism evidence="3 4">
    <name type="scientific">Candidatus Dormiibacter inghamiae</name>
    <dbReference type="NCBI Taxonomy" id="3127013"/>
    <lineage>
        <taxon>Bacteria</taxon>
        <taxon>Bacillati</taxon>
        <taxon>Candidatus Dormiibacterota</taxon>
        <taxon>Candidatus Dormibacteria</taxon>
        <taxon>Candidatus Dormibacterales</taxon>
        <taxon>Candidatus Dormibacteraceae</taxon>
        <taxon>Candidatus Dormiibacter</taxon>
    </lineage>
</organism>
<dbReference type="InterPro" id="IPR012349">
    <property type="entry name" value="Split_barrel_FMN-bd"/>
</dbReference>
<dbReference type="AlphaFoldDB" id="A0A934NG47"/>
<proteinExistence type="predicted"/>
<dbReference type="InterPro" id="IPR019966">
    <property type="entry name" value="F420-dep_enz_PPOX_Rv3369"/>
</dbReference>
<keyword evidence="1 3" id="KW-0560">Oxidoreductase</keyword>
<dbReference type="NCBIfam" id="TIGR03667">
    <property type="entry name" value="Rv3369"/>
    <property type="match status" value="1"/>
</dbReference>
<dbReference type="Pfam" id="PF01243">
    <property type="entry name" value="PNPOx_N"/>
    <property type="match status" value="1"/>
</dbReference>
<dbReference type="EMBL" id="JAEKNQ010000003">
    <property type="protein sequence ID" value="MBJ7601657.1"/>
    <property type="molecule type" value="Genomic_DNA"/>
</dbReference>
<dbReference type="Gene3D" id="2.30.110.10">
    <property type="entry name" value="Electron Transport, Fmn-binding Protein, Chain A"/>
    <property type="match status" value="1"/>
</dbReference>
<evidence type="ECO:0000313" key="3">
    <source>
        <dbReference type="EMBL" id="MBJ7601657.1"/>
    </source>
</evidence>
<dbReference type="InterPro" id="IPR052019">
    <property type="entry name" value="F420H2_bilvrd_red/Heme_oxyg"/>
</dbReference>
<feature type="domain" description="Pyridoxamine 5'-phosphate oxidase N-terminal" evidence="2">
    <location>
        <begin position="15"/>
        <end position="119"/>
    </location>
</feature>
<dbReference type="SUPFAM" id="SSF50475">
    <property type="entry name" value="FMN-binding split barrel"/>
    <property type="match status" value="1"/>
</dbReference>
<dbReference type="PANTHER" id="PTHR35176">
    <property type="entry name" value="HEME OXYGENASE HI_0854-RELATED"/>
    <property type="match status" value="1"/>
</dbReference>
<dbReference type="InterPro" id="IPR011576">
    <property type="entry name" value="Pyridox_Oxase_N"/>
</dbReference>
<sequence>MAKGLDLQLDSDFGQRVQRRLREEPLIWLSTTGRDGTPQPNPVWFLWDGQSVLVYNRSDAARLKHIESRPRVALNFNANGQGGDIVVLTGRAELTPGERPSDQHAEYIAKYRVRMEQVSRSVADFARSYPVSLRVWPDNVRGY</sequence>
<dbReference type="GO" id="GO:0070967">
    <property type="term" value="F:coenzyme F420 binding"/>
    <property type="evidence" value="ECO:0007669"/>
    <property type="project" value="TreeGrafter"/>
</dbReference>
<evidence type="ECO:0000313" key="4">
    <source>
        <dbReference type="Proteomes" id="UP000620075"/>
    </source>
</evidence>
<accession>A0A934NG47</accession>
<dbReference type="PANTHER" id="PTHR35176:SF6">
    <property type="entry name" value="HEME OXYGENASE HI_0854-RELATED"/>
    <property type="match status" value="1"/>
</dbReference>
<dbReference type="RefSeq" id="WP_338176008.1">
    <property type="nucleotide sequence ID" value="NZ_JAEKNQ010000003.1"/>
</dbReference>
<dbReference type="GO" id="GO:0016627">
    <property type="term" value="F:oxidoreductase activity, acting on the CH-CH group of donors"/>
    <property type="evidence" value="ECO:0007669"/>
    <property type="project" value="TreeGrafter"/>
</dbReference>
<reference evidence="3 4" key="1">
    <citation type="submission" date="2020-10" db="EMBL/GenBank/DDBJ databases">
        <title>Ca. Dormibacterota MAGs.</title>
        <authorList>
            <person name="Montgomery K."/>
        </authorList>
    </citation>
    <scope>NUCLEOTIDE SEQUENCE [LARGE SCALE GENOMIC DNA]</scope>
    <source>
        <strain evidence="3">SC8811_S16_3</strain>
    </source>
</reference>
<dbReference type="GO" id="GO:0005829">
    <property type="term" value="C:cytosol"/>
    <property type="evidence" value="ECO:0007669"/>
    <property type="project" value="TreeGrafter"/>
</dbReference>
<dbReference type="EC" id="1.-.-.-" evidence="3"/>
<evidence type="ECO:0000256" key="1">
    <source>
        <dbReference type="ARBA" id="ARBA00023002"/>
    </source>
</evidence>
<dbReference type="Proteomes" id="UP000620075">
    <property type="component" value="Unassembled WGS sequence"/>
</dbReference>